<evidence type="ECO:0000256" key="5">
    <source>
        <dbReference type="ARBA" id="ARBA00035114"/>
    </source>
</evidence>
<evidence type="ECO:0000256" key="4">
    <source>
        <dbReference type="ARBA" id="ARBA00023136"/>
    </source>
</evidence>
<evidence type="ECO:0000256" key="2">
    <source>
        <dbReference type="ARBA" id="ARBA00022692"/>
    </source>
</evidence>
<evidence type="ECO:0000313" key="6">
    <source>
        <dbReference type="EMBL" id="KAJ6797294.1"/>
    </source>
</evidence>
<proteinExistence type="inferred from homology"/>
<reference evidence="6" key="2">
    <citation type="submission" date="2023-04" db="EMBL/GenBank/DDBJ databases">
        <authorList>
            <person name="Bruccoleri R.E."/>
            <person name="Oakeley E.J."/>
            <person name="Faust A.-M."/>
            <person name="Dessus-Babus S."/>
            <person name="Altorfer M."/>
            <person name="Burckhardt D."/>
            <person name="Oertli M."/>
            <person name="Naumann U."/>
            <person name="Petersen F."/>
            <person name="Wong J."/>
        </authorList>
    </citation>
    <scope>NUCLEOTIDE SEQUENCE</scope>
    <source>
        <strain evidence="6">GSM-AAB239-AS_SAM_17_03QT</strain>
        <tissue evidence="6">Leaf</tissue>
    </source>
</reference>
<dbReference type="GO" id="GO:0016020">
    <property type="term" value="C:membrane"/>
    <property type="evidence" value="ECO:0007669"/>
    <property type="project" value="UniProtKB-SubCell"/>
</dbReference>
<dbReference type="EMBL" id="JANAVB010040820">
    <property type="protein sequence ID" value="KAJ6797294.1"/>
    <property type="molecule type" value="Genomic_DNA"/>
</dbReference>
<comment type="subcellular location">
    <subcellularLocation>
        <location evidence="1">Membrane</location>
        <topology evidence="1">Single-pass membrane protein</topology>
    </subcellularLocation>
</comment>
<evidence type="ECO:0000256" key="1">
    <source>
        <dbReference type="ARBA" id="ARBA00004167"/>
    </source>
</evidence>
<dbReference type="Proteomes" id="UP001140949">
    <property type="component" value="Unassembled WGS sequence"/>
</dbReference>
<protein>
    <submittedName>
        <fullName evidence="6">UPF0496 protein 4-like</fullName>
    </submittedName>
</protein>
<reference evidence="6" key="1">
    <citation type="journal article" date="2023" name="GigaByte">
        <title>Genome assembly of the bearded iris, Iris pallida Lam.</title>
        <authorList>
            <person name="Bruccoleri R.E."/>
            <person name="Oakeley E.J."/>
            <person name="Faust A.M.E."/>
            <person name="Altorfer M."/>
            <person name="Dessus-Babus S."/>
            <person name="Burckhardt D."/>
            <person name="Oertli M."/>
            <person name="Naumann U."/>
            <person name="Petersen F."/>
            <person name="Wong J."/>
        </authorList>
    </citation>
    <scope>NUCLEOTIDE SEQUENCE</scope>
    <source>
        <strain evidence="6">GSM-AAB239-AS_SAM_17_03QT</strain>
    </source>
</reference>
<evidence type="ECO:0000256" key="3">
    <source>
        <dbReference type="ARBA" id="ARBA00022989"/>
    </source>
</evidence>
<keyword evidence="2" id="KW-0812">Transmembrane</keyword>
<organism evidence="6 7">
    <name type="scientific">Iris pallida</name>
    <name type="common">Sweet iris</name>
    <dbReference type="NCBI Taxonomy" id="29817"/>
    <lineage>
        <taxon>Eukaryota</taxon>
        <taxon>Viridiplantae</taxon>
        <taxon>Streptophyta</taxon>
        <taxon>Embryophyta</taxon>
        <taxon>Tracheophyta</taxon>
        <taxon>Spermatophyta</taxon>
        <taxon>Magnoliopsida</taxon>
        <taxon>Liliopsida</taxon>
        <taxon>Asparagales</taxon>
        <taxon>Iridaceae</taxon>
        <taxon>Iridoideae</taxon>
        <taxon>Irideae</taxon>
        <taxon>Iris</taxon>
    </lineage>
</organism>
<keyword evidence="4" id="KW-0472">Membrane</keyword>
<name>A0AAX6DZU0_IRIPA</name>
<dbReference type="InterPro" id="IPR008511">
    <property type="entry name" value="ROH1-like"/>
</dbReference>
<evidence type="ECO:0000313" key="7">
    <source>
        <dbReference type="Proteomes" id="UP001140949"/>
    </source>
</evidence>
<dbReference type="PANTHER" id="PTHR31509">
    <property type="entry name" value="BPS1-LIKE PROTEIN"/>
    <property type="match status" value="1"/>
</dbReference>
<dbReference type="Pfam" id="PF05633">
    <property type="entry name" value="ROH1-like"/>
    <property type="match status" value="1"/>
</dbReference>
<accession>A0AAX6DZU0</accession>
<gene>
    <name evidence="6" type="ORF">M6B38_216450</name>
</gene>
<comment type="caution">
    <text evidence="6">The sequence shown here is derived from an EMBL/GenBank/DDBJ whole genome shotgun (WGS) entry which is preliminary data.</text>
</comment>
<sequence length="379" mass="42434">MSRPHDAQRSSFPFGNPFRRILPRASYLSPNLLTLLHSFEQTLAESLRKLKPENTSDVLSLSWMRQAMKSLSDTHINVKVLTTALHFPVSDWDEVWLDMYLDNSVKLLDICIALMSEISRLDHCQILLKYVIHILACSSTSPSSEQLKRAHSSLHDWMQQISARGPKLDCFAILEELAGTLHLVKVKNSAKGKVLMRALYGVKVQTIFVSSVFTAALSGCSKPLLDLQISGDFLWANAFNDLQVAVNGEVRNLFLHGKSVVFKELEAVNACAEKLHTLIIIVNKEENKESEDMTNGKESALGNPTWQEEDQWKEPASNLAKTADSFALELDLLSKQVDEFFQLVLSSRDVLLSSLRISDANFKASCAPLFPSKLALWCS</sequence>
<keyword evidence="3" id="KW-1133">Transmembrane helix</keyword>
<dbReference type="AlphaFoldDB" id="A0AAX6DZU0"/>
<keyword evidence="7" id="KW-1185">Reference proteome</keyword>
<comment type="similarity">
    <text evidence="5">Belongs to the ROH1 family.</text>
</comment>